<name>A0A1X1CTS2_9GAMM</name>
<evidence type="ECO:0000313" key="1">
    <source>
        <dbReference type="EMBL" id="ORM67731.1"/>
    </source>
</evidence>
<dbReference type="Proteomes" id="UP000193558">
    <property type="component" value="Unassembled WGS sequence"/>
</dbReference>
<accession>A0A1X1CTS2</accession>
<evidence type="ECO:0000313" key="2">
    <source>
        <dbReference type="Proteomes" id="UP000193558"/>
    </source>
</evidence>
<dbReference type="AlphaFoldDB" id="A0A1X1CTS2"/>
<comment type="caution">
    <text evidence="1">The sequence shown here is derived from an EMBL/GenBank/DDBJ whole genome shotgun (WGS) entry which is preliminary data.</text>
</comment>
<reference evidence="1 2" key="1">
    <citation type="journal article" date="2017" name="Antonie Van Leeuwenhoek">
        <title>Phylogenomic resolution of the bacterial genus Pantoea and its relationship with Erwinia and Tatumella.</title>
        <authorList>
            <person name="Palmer M."/>
            <person name="Steenkamp E.T."/>
            <person name="Coetzee M.P."/>
            <person name="Chan W.Y."/>
            <person name="van Zyl E."/>
            <person name="De Maayer P."/>
            <person name="Coutinho T.A."/>
            <person name="Blom J."/>
            <person name="Smits T.H."/>
            <person name="Duffy B."/>
            <person name="Venter S.N."/>
        </authorList>
    </citation>
    <scope>NUCLEOTIDE SEQUENCE [LARGE SCALE GENOMIC DNA]</scope>
    <source>
        <strain evidence="1 2">LMG 26275</strain>
    </source>
</reference>
<protein>
    <submittedName>
        <fullName evidence="1">Uncharacterized protein</fullName>
    </submittedName>
</protein>
<sequence length="72" mass="7927">MFEVMLVTKVCGITSDMAHLQGSAHCFGRHKWRICKIQRTVLGAINDAPTMFSAVFVGCAFMRTGLNIHSLA</sequence>
<proteinExistence type="predicted"/>
<dbReference type="EMBL" id="MLFR01000021">
    <property type="protein sequence ID" value="ORM67731.1"/>
    <property type="molecule type" value="Genomic_DNA"/>
</dbReference>
<organism evidence="1 2">
    <name type="scientific">Pantoea rwandensis</name>
    <dbReference type="NCBI Taxonomy" id="1076550"/>
    <lineage>
        <taxon>Bacteria</taxon>
        <taxon>Pseudomonadati</taxon>
        <taxon>Pseudomonadota</taxon>
        <taxon>Gammaproteobacteria</taxon>
        <taxon>Enterobacterales</taxon>
        <taxon>Erwiniaceae</taxon>
        <taxon>Pantoea</taxon>
    </lineage>
</organism>
<gene>
    <name evidence="1" type="ORF">HA51_18180</name>
</gene>